<evidence type="ECO:0000256" key="1">
    <source>
        <dbReference type="SAM" id="SignalP"/>
    </source>
</evidence>
<dbReference type="RefSeq" id="WP_013446174.1">
    <property type="nucleotide sequence ID" value="NC_014734.1"/>
</dbReference>
<dbReference type="STRING" id="694427.Palpr_2675"/>
<dbReference type="AlphaFoldDB" id="E4T7W1"/>
<reference evidence="3 4" key="2">
    <citation type="journal article" date="2011" name="Stand. Genomic Sci.">
        <title>Complete genome sequence of Paludibacter propionicigenes type strain (WB4).</title>
        <authorList>
            <person name="Gronow S."/>
            <person name="Munk C."/>
            <person name="Lapidus A."/>
            <person name="Nolan M."/>
            <person name="Lucas S."/>
            <person name="Hammon N."/>
            <person name="Deshpande S."/>
            <person name="Cheng J.F."/>
            <person name="Tapia R."/>
            <person name="Han C."/>
            <person name="Goodwin L."/>
            <person name="Pitluck S."/>
            <person name="Liolios K."/>
            <person name="Ivanova N."/>
            <person name="Mavromatis K."/>
            <person name="Mikhailova N."/>
            <person name="Pati A."/>
            <person name="Chen A."/>
            <person name="Palaniappan K."/>
            <person name="Land M."/>
            <person name="Hauser L."/>
            <person name="Chang Y.J."/>
            <person name="Jeffries C.D."/>
            <person name="Brambilla E."/>
            <person name="Rohde M."/>
            <person name="Goker M."/>
            <person name="Detter J.C."/>
            <person name="Woyke T."/>
            <person name="Bristow J."/>
            <person name="Eisen J.A."/>
            <person name="Markowitz V."/>
            <person name="Hugenholtz P."/>
            <person name="Kyrpides N.C."/>
            <person name="Klenk H.P."/>
        </authorList>
    </citation>
    <scope>NUCLEOTIDE SEQUENCE [LARGE SCALE GENOMIC DNA]</scope>
    <source>
        <strain evidence="4">DSM 17365 / JCM 13257 / WB4</strain>
    </source>
</reference>
<dbReference type="Proteomes" id="UP000008718">
    <property type="component" value="Chromosome"/>
</dbReference>
<dbReference type="InterPro" id="IPR025665">
    <property type="entry name" value="Beta-barrel_OMP_2"/>
</dbReference>
<feature type="domain" description="Outer membrane protein beta-barrel" evidence="2">
    <location>
        <begin position="20"/>
        <end position="178"/>
    </location>
</feature>
<gene>
    <name evidence="3" type="ordered locus">Palpr_2675</name>
</gene>
<dbReference type="Pfam" id="PF13568">
    <property type="entry name" value="OMP_b-brl_2"/>
    <property type="match status" value="1"/>
</dbReference>
<name>E4T7W1_PALPW</name>
<feature type="chain" id="PRO_5003189157" description="Outer membrane protein beta-barrel domain-containing protein" evidence="1">
    <location>
        <begin position="21"/>
        <end position="210"/>
    </location>
</feature>
<evidence type="ECO:0000313" key="4">
    <source>
        <dbReference type="Proteomes" id="UP000008718"/>
    </source>
</evidence>
<keyword evidence="1" id="KW-0732">Signal</keyword>
<evidence type="ECO:0000313" key="3">
    <source>
        <dbReference type="EMBL" id="ADQ80805.1"/>
    </source>
</evidence>
<dbReference type="OrthoDB" id="1011748at2"/>
<organism evidence="3 4">
    <name type="scientific">Paludibacter propionicigenes (strain DSM 17365 / JCM 13257 / WB4)</name>
    <dbReference type="NCBI Taxonomy" id="694427"/>
    <lineage>
        <taxon>Bacteria</taxon>
        <taxon>Pseudomonadati</taxon>
        <taxon>Bacteroidota</taxon>
        <taxon>Bacteroidia</taxon>
        <taxon>Bacteroidales</taxon>
        <taxon>Paludibacteraceae</taxon>
        <taxon>Paludibacter</taxon>
    </lineage>
</organism>
<protein>
    <recommendedName>
        <fullName evidence="2">Outer membrane protein beta-barrel domain-containing protein</fullName>
    </recommendedName>
</protein>
<proteinExistence type="predicted"/>
<dbReference type="EMBL" id="CP002345">
    <property type="protein sequence ID" value="ADQ80805.1"/>
    <property type="molecule type" value="Genomic_DNA"/>
</dbReference>
<evidence type="ECO:0000259" key="2">
    <source>
        <dbReference type="Pfam" id="PF13568"/>
    </source>
</evidence>
<feature type="signal peptide" evidence="1">
    <location>
        <begin position="1"/>
        <end position="20"/>
    </location>
</feature>
<dbReference type="KEGG" id="ppn:Palpr_2675"/>
<accession>E4T7W1</accession>
<sequence>MKKNLFTILACIFMANTMNAQDTNSSDQIHIGLKAGGNYSNIYDTKGEKYNADGKIGLATGVFLSIPIGTYLGIQPEVLFSQKGFTATSSVLGADVKLTRTTNYIDVPIFLAIKPSEMITILVGPQYSYLIKQNDKLTNPITNIEVNQDFDTDNVRKNTLCLVGGLDFNLNNLVLGARIGMDMYNNNGDGTSTTPRYKNVWAQATVGFRL</sequence>
<keyword evidence="4" id="KW-1185">Reference proteome</keyword>
<dbReference type="HOGENOM" id="CLU_082049_4_2_10"/>
<reference key="1">
    <citation type="submission" date="2010-11" db="EMBL/GenBank/DDBJ databases">
        <title>The complete genome of Paludibacter propionicigenes DSM 17365.</title>
        <authorList>
            <consortium name="US DOE Joint Genome Institute (JGI-PGF)"/>
            <person name="Lucas S."/>
            <person name="Copeland A."/>
            <person name="Lapidus A."/>
            <person name="Bruce D."/>
            <person name="Goodwin L."/>
            <person name="Pitluck S."/>
            <person name="Kyrpides N."/>
            <person name="Mavromatis K."/>
            <person name="Ivanova N."/>
            <person name="Munk A.C."/>
            <person name="Brettin T."/>
            <person name="Detter J.C."/>
            <person name="Han C."/>
            <person name="Tapia R."/>
            <person name="Land M."/>
            <person name="Hauser L."/>
            <person name="Markowitz V."/>
            <person name="Cheng J.-F."/>
            <person name="Hugenholtz P."/>
            <person name="Woyke T."/>
            <person name="Wu D."/>
            <person name="Gronow S."/>
            <person name="Wellnitz S."/>
            <person name="Brambilla E."/>
            <person name="Klenk H.-P."/>
            <person name="Eisen J.A."/>
        </authorList>
    </citation>
    <scope>NUCLEOTIDE SEQUENCE</scope>
    <source>
        <strain>WB4</strain>
    </source>
</reference>
<dbReference type="TCDB" id="1.B.44.2.5">
    <property type="family name" value="the probable protein translocating porphyromonas gingivalis porin (port) family"/>
</dbReference>